<gene>
    <name evidence="2" type="ORF">S12H4_31962</name>
</gene>
<proteinExistence type="predicted"/>
<dbReference type="EMBL" id="BARW01018701">
    <property type="protein sequence ID" value="GAJ01476.1"/>
    <property type="molecule type" value="Genomic_DNA"/>
</dbReference>
<evidence type="ECO:0000313" key="2">
    <source>
        <dbReference type="EMBL" id="GAJ01476.1"/>
    </source>
</evidence>
<dbReference type="AlphaFoldDB" id="X1UNN4"/>
<reference evidence="2" key="1">
    <citation type="journal article" date="2014" name="Front. Microbiol.">
        <title>High frequency of phylogenetically diverse reductive dehalogenase-homologous genes in deep subseafloor sedimentary metagenomes.</title>
        <authorList>
            <person name="Kawai M."/>
            <person name="Futagami T."/>
            <person name="Toyoda A."/>
            <person name="Takaki Y."/>
            <person name="Nishi S."/>
            <person name="Hori S."/>
            <person name="Arai W."/>
            <person name="Tsubouchi T."/>
            <person name="Morono Y."/>
            <person name="Uchiyama I."/>
            <person name="Ito T."/>
            <person name="Fujiyama A."/>
            <person name="Inagaki F."/>
            <person name="Takami H."/>
        </authorList>
    </citation>
    <scope>NUCLEOTIDE SEQUENCE</scope>
    <source>
        <strain evidence="2">Expedition CK06-06</strain>
    </source>
</reference>
<protein>
    <submittedName>
        <fullName evidence="2">Uncharacterized protein</fullName>
    </submittedName>
</protein>
<evidence type="ECO:0000256" key="1">
    <source>
        <dbReference type="SAM" id="MobiDB-lite"/>
    </source>
</evidence>
<organism evidence="2">
    <name type="scientific">marine sediment metagenome</name>
    <dbReference type="NCBI Taxonomy" id="412755"/>
    <lineage>
        <taxon>unclassified sequences</taxon>
        <taxon>metagenomes</taxon>
        <taxon>ecological metagenomes</taxon>
    </lineage>
</organism>
<feature type="region of interest" description="Disordered" evidence="1">
    <location>
        <begin position="1"/>
        <end position="23"/>
    </location>
</feature>
<accession>X1UNN4</accession>
<sequence length="102" mass="10584">PAGAETQAKKTSLTGETGRAPPTINIFEAPLPTDVFGAQVTTQAPITNDTGGGGFVGKKVVSRATGKEIPTEAIEPVISPKIIGGFAGDVLSGWRNIFRGWY</sequence>
<feature type="non-terminal residue" evidence="2">
    <location>
        <position position="1"/>
    </location>
</feature>
<name>X1UNN4_9ZZZZ</name>
<comment type="caution">
    <text evidence="2">The sequence shown here is derived from an EMBL/GenBank/DDBJ whole genome shotgun (WGS) entry which is preliminary data.</text>
</comment>